<sequence length="65" mass="7105">MEFSLFDVVILNVDLPDEGLVKGMTGAIIDVYSSPSMAYEVEFCDQQGRTIASVALAPEQLQHKS</sequence>
<keyword evidence="2" id="KW-1185">Reference proteome</keyword>
<comment type="caution">
    <text evidence="1">The sequence shown here is derived from an EMBL/GenBank/DDBJ whole genome shotgun (WGS) entry which is preliminary data.</text>
</comment>
<accession>A0ABS6L4G1</accession>
<proteinExistence type="predicted"/>
<organism evidence="1 2">
    <name type="scientific">Rahnella perminowiae</name>
    <dbReference type="NCBI Taxonomy" id="2816244"/>
    <lineage>
        <taxon>Bacteria</taxon>
        <taxon>Pseudomonadati</taxon>
        <taxon>Pseudomonadota</taxon>
        <taxon>Gammaproteobacteria</taxon>
        <taxon>Enterobacterales</taxon>
        <taxon>Yersiniaceae</taxon>
        <taxon>Rahnella</taxon>
    </lineage>
</organism>
<dbReference type="RefSeq" id="WP_129953444.1">
    <property type="nucleotide sequence ID" value="NZ_JAFMOS010000311.1"/>
</dbReference>
<reference evidence="1 2" key="1">
    <citation type="submission" date="2021-03" db="EMBL/GenBank/DDBJ databases">
        <title>Five novel Rahnella species.</title>
        <authorList>
            <person name="Brady C."/>
            <person name="Asselin J."/>
            <person name="Beer S."/>
            <person name="Bruberg M.B."/>
            <person name="Crampton B."/>
            <person name="Venter S."/>
            <person name="Arnold D."/>
            <person name="Denman S."/>
        </authorList>
    </citation>
    <scope>NUCLEOTIDE SEQUENCE [LARGE SCALE GENOMIC DNA]</scope>
    <source>
        <strain evidence="1 2">L72c</strain>
    </source>
</reference>
<gene>
    <name evidence="1" type="ORF">J1786_18210</name>
</gene>
<dbReference type="Proteomes" id="UP000699865">
    <property type="component" value="Unassembled WGS sequence"/>
</dbReference>
<dbReference type="InterPro" id="IPR032568">
    <property type="entry name" value="DUF4926"/>
</dbReference>
<evidence type="ECO:0000313" key="1">
    <source>
        <dbReference type="EMBL" id="MBU9836742.1"/>
    </source>
</evidence>
<protein>
    <submittedName>
        <fullName evidence="1">DUF4926 domain-containing protein</fullName>
    </submittedName>
</protein>
<evidence type="ECO:0000313" key="2">
    <source>
        <dbReference type="Proteomes" id="UP000699865"/>
    </source>
</evidence>
<dbReference type="Pfam" id="PF16277">
    <property type="entry name" value="DUF4926"/>
    <property type="match status" value="1"/>
</dbReference>
<name>A0ABS6L4G1_9GAMM</name>
<dbReference type="EMBL" id="JAFMOU010000070">
    <property type="protein sequence ID" value="MBU9836742.1"/>
    <property type="molecule type" value="Genomic_DNA"/>
</dbReference>